<proteinExistence type="inferred from homology"/>
<sequence>MSQKIRGAASGGGSRYLILGGVRSGKSALAERATERLQSEISHAPAQVHYVATAEARDGEMADRIHRHQFRRPGHWGLIEEPLALAQVLKSQDAPGQILLIDCMSLWVSNLLHAGESRCLREEEAFLDALSVYAGSVVIVSNEVGWGLVGMDPLSRRFADALGSLNQSLAARCDHVWMSVAGLAITLKGQGPPAC</sequence>
<evidence type="ECO:0000256" key="2">
    <source>
        <dbReference type="ARBA" id="ARBA00000711"/>
    </source>
</evidence>
<evidence type="ECO:0000256" key="7">
    <source>
        <dbReference type="ARBA" id="ARBA00007490"/>
    </source>
</evidence>
<keyword evidence="10 14" id="KW-0547">Nucleotide-binding</keyword>
<keyword evidence="9 14" id="KW-0808">Transferase</keyword>
<dbReference type="GO" id="GO:0043752">
    <property type="term" value="F:adenosylcobinamide kinase activity"/>
    <property type="evidence" value="ECO:0007669"/>
    <property type="project" value="UniProtKB-EC"/>
</dbReference>
<comment type="similarity">
    <text evidence="7 14">Belongs to the CobU/CobP family.</text>
</comment>
<evidence type="ECO:0000256" key="12">
    <source>
        <dbReference type="ARBA" id="ARBA00022840"/>
    </source>
</evidence>
<comment type="catalytic activity">
    <reaction evidence="2 14">
        <text>adenosylcob(III)inamide phosphate + GTP + H(+) = adenosylcob(III)inamide-GDP + diphosphate</text>
        <dbReference type="Rhea" id="RHEA:22712"/>
        <dbReference type="ChEBI" id="CHEBI:15378"/>
        <dbReference type="ChEBI" id="CHEBI:33019"/>
        <dbReference type="ChEBI" id="CHEBI:37565"/>
        <dbReference type="ChEBI" id="CHEBI:58502"/>
        <dbReference type="ChEBI" id="CHEBI:60487"/>
        <dbReference type="EC" id="2.7.7.62"/>
    </reaction>
</comment>
<evidence type="ECO:0000256" key="1">
    <source>
        <dbReference type="ARBA" id="ARBA00000312"/>
    </source>
</evidence>
<dbReference type="PANTHER" id="PTHR34848:SF1">
    <property type="entry name" value="BIFUNCTIONAL ADENOSYLCOBALAMIN BIOSYNTHESIS PROTEIN COBU"/>
    <property type="match status" value="1"/>
</dbReference>
<dbReference type="GO" id="GO:0008820">
    <property type="term" value="F:cobinamide phosphate guanylyltransferase activity"/>
    <property type="evidence" value="ECO:0007669"/>
    <property type="project" value="UniProtKB-EC"/>
</dbReference>
<keyword evidence="11 14" id="KW-0418">Kinase</keyword>
<evidence type="ECO:0000313" key="16">
    <source>
        <dbReference type="Proteomes" id="UP001523550"/>
    </source>
</evidence>
<dbReference type="SUPFAM" id="SSF52540">
    <property type="entry name" value="P-loop containing nucleoside triphosphate hydrolases"/>
    <property type="match status" value="1"/>
</dbReference>
<evidence type="ECO:0000256" key="13">
    <source>
        <dbReference type="ARBA" id="ARBA00023134"/>
    </source>
</evidence>
<dbReference type="RefSeq" id="WP_253445735.1">
    <property type="nucleotide sequence ID" value="NZ_JALJYF010000001.1"/>
</dbReference>
<dbReference type="Pfam" id="PF02283">
    <property type="entry name" value="CobU"/>
    <property type="match status" value="1"/>
</dbReference>
<dbReference type="EC" id="2.7.1.156" evidence="14"/>
<evidence type="ECO:0000256" key="8">
    <source>
        <dbReference type="ARBA" id="ARBA00022573"/>
    </source>
</evidence>
<dbReference type="NCBIfam" id="NF004469">
    <property type="entry name" value="PRK05800.1"/>
    <property type="match status" value="1"/>
</dbReference>
<dbReference type="EMBL" id="JALJYF010000001">
    <property type="protein sequence ID" value="MCP1726833.1"/>
    <property type="molecule type" value="Genomic_DNA"/>
</dbReference>
<evidence type="ECO:0000256" key="6">
    <source>
        <dbReference type="ARBA" id="ARBA00005159"/>
    </source>
</evidence>
<keyword evidence="12 14" id="KW-0067">ATP-binding</keyword>
<accession>A0ABT1G951</accession>
<evidence type="ECO:0000256" key="10">
    <source>
        <dbReference type="ARBA" id="ARBA00022741"/>
    </source>
</evidence>
<evidence type="ECO:0000256" key="14">
    <source>
        <dbReference type="PIRNR" id="PIRNR006135"/>
    </source>
</evidence>
<evidence type="ECO:0000256" key="11">
    <source>
        <dbReference type="ARBA" id="ARBA00022777"/>
    </source>
</evidence>
<keyword evidence="15" id="KW-0548">Nucleotidyltransferase</keyword>
<dbReference type="CDD" id="cd00544">
    <property type="entry name" value="CobU"/>
    <property type="match status" value="1"/>
</dbReference>
<comment type="catalytic activity">
    <reaction evidence="1 14">
        <text>adenosylcob(III)inamide + ATP = adenosylcob(III)inamide phosphate + ADP + H(+)</text>
        <dbReference type="Rhea" id="RHEA:15769"/>
        <dbReference type="ChEBI" id="CHEBI:2480"/>
        <dbReference type="ChEBI" id="CHEBI:15378"/>
        <dbReference type="ChEBI" id="CHEBI:30616"/>
        <dbReference type="ChEBI" id="CHEBI:58502"/>
        <dbReference type="ChEBI" id="CHEBI:456216"/>
        <dbReference type="EC" id="2.7.1.156"/>
    </reaction>
</comment>
<reference evidence="15 16" key="1">
    <citation type="submission" date="2022-03" db="EMBL/GenBank/DDBJ databases">
        <title>Genomic Encyclopedia of Type Strains, Phase III (KMG-III): the genomes of soil and plant-associated and newly described type strains.</title>
        <authorList>
            <person name="Whitman W."/>
        </authorList>
    </citation>
    <scope>NUCLEOTIDE SEQUENCE [LARGE SCALE GENOMIC DNA]</scope>
    <source>
        <strain evidence="15 16">BSker1</strain>
    </source>
</reference>
<evidence type="ECO:0000256" key="5">
    <source>
        <dbReference type="ARBA" id="ARBA00004692"/>
    </source>
</evidence>
<keyword evidence="8 14" id="KW-0169">Cobalamin biosynthesis</keyword>
<name>A0ABT1G951_9GAMM</name>
<comment type="function">
    <text evidence="4 14">Catalyzes ATP-dependent phosphorylation of adenosylcobinamide and addition of GMP to adenosylcobinamide phosphate.</text>
</comment>
<dbReference type="PANTHER" id="PTHR34848">
    <property type="match status" value="1"/>
</dbReference>
<dbReference type="EC" id="2.7.7.62" evidence="14"/>
<comment type="pathway">
    <text evidence="5 14">Cofactor biosynthesis; adenosylcobalamin biosynthesis; adenosylcobalamin from cob(II)yrinate a,c-diamide: step 6/7.</text>
</comment>
<evidence type="ECO:0000256" key="3">
    <source>
        <dbReference type="ARBA" id="ARBA00001522"/>
    </source>
</evidence>
<protein>
    <recommendedName>
        <fullName evidence="14">Bifunctional adenosylcobalamin biosynthesis protein</fullName>
        <ecNumber evidence="14">2.7.1.156</ecNumber>
        <ecNumber evidence="14">2.7.7.62</ecNumber>
    </recommendedName>
</protein>
<gene>
    <name evidence="15" type="ORF">J2T60_000798</name>
</gene>
<keyword evidence="13 14" id="KW-0342">GTP-binding</keyword>
<evidence type="ECO:0000256" key="4">
    <source>
        <dbReference type="ARBA" id="ARBA00003889"/>
    </source>
</evidence>
<evidence type="ECO:0000256" key="9">
    <source>
        <dbReference type="ARBA" id="ARBA00022679"/>
    </source>
</evidence>
<dbReference type="Gene3D" id="3.40.50.300">
    <property type="entry name" value="P-loop containing nucleotide triphosphate hydrolases"/>
    <property type="match status" value="1"/>
</dbReference>
<dbReference type="PIRSF" id="PIRSF006135">
    <property type="entry name" value="CobU"/>
    <property type="match status" value="1"/>
</dbReference>
<dbReference type="InterPro" id="IPR003203">
    <property type="entry name" value="CobU/CobP"/>
</dbReference>
<comment type="catalytic activity">
    <reaction evidence="3">
        <text>adenosylcob(III)inamide + GTP = adenosylcob(III)inamide phosphate + GDP + H(+)</text>
        <dbReference type="Rhea" id="RHEA:15765"/>
        <dbReference type="ChEBI" id="CHEBI:2480"/>
        <dbReference type="ChEBI" id="CHEBI:15378"/>
        <dbReference type="ChEBI" id="CHEBI:37565"/>
        <dbReference type="ChEBI" id="CHEBI:58189"/>
        <dbReference type="ChEBI" id="CHEBI:58502"/>
        <dbReference type="EC" id="2.7.1.156"/>
    </reaction>
</comment>
<dbReference type="InterPro" id="IPR027417">
    <property type="entry name" value="P-loop_NTPase"/>
</dbReference>
<comment type="caution">
    <text evidence="15">The sequence shown here is derived from an EMBL/GenBank/DDBJ whole genome shotgun (WGS) entry which is preliminary data.</text>
</comment>
<comment type="pathway">
    <text evidence="6 14">Cofactor biosynthesis; adenosylcobalamin biosynthesis; adenosylcobalamin from cob(II)yrinate a,c-diamide: step 5/7.</text>
</comment>
<keyword evidence="16" id="KW-1185">Reference proteome</keyword>
<evidence type="ECO:0000313" key="15">
    <source>
        <dbReference type="EMBL" id="MCP1726833.1"/>
    </source>
</evidence>
<organism evidence="15 16">
    <name type="scientific">Natronospira proteinivora</name>
    <dbReference type="NCBI Taxonomy" id="1807133"/>
    <lineage>
        <taxon>Bacteria</taxon>
        <taxon>Pseudomonadati</taxon>
        <taxon>Pseudomonadota</taxon>
        <taxon>Gammaproteobacteria</taxon>
        <taxon>Natronospirales</taxon>
        <taxon>Natronospiraceae</taxon>
        <taxon>Natronospira</taxon>
    </lineage>
</organism>
<dbReference type="Proteomes" id="UP001523550">
    <property type="component" value="Unassembled WGS sequence"/>
</dbReference>